<keyword evidence="2" id="KW-0472">Membrane</keyword>
<evidence type="ECO:0000256" key="3">
    <source>
        <dbReference type="SAM" id="SignalP"/>
    </source>
</evidence>
<sequence>MKKKYLVIFFILLLISGLVAKRSSRSRKKGGYSRTSRRSRTSGSRSSGSCAGNTMTCVVIPLICAFAFIFLIGIGILLWCWYSKQRKRRKLRLIQKAKDEEEPSKLQKMQIDNDALMQQQMYAAQPEYIANPAEMMQPPQLDFQGIDNHSVPVQYFYMNGSNKYMNINLMSDNNPEMQLRQDPKVPGVNGPPIITPEALSLSPGVQYDPIIMPAPAQPVQPSCDVDKTCLCNKAKYEQGSSRAKTTYVRRKISCLCR</sequence>
<evidence type="ECO:0000313" key="5">
    <source>
        <dbReference type="Proteomes" id="UP001295684"/>
    </source>
</evidence>
<feature type="transmembrane region" description="Helical" evidence="2">
    <location>
        <begin position="58"/>
        <end position="82"/>
    </location>
</feature>
<dbReference type="AlphaFoldDB" id="A0AAD1XPV2"/>
<gene>
    <name evidence="4" type="ORF">ECRASSUSDP1_LOCUS17977</name>
</gene>
<proteinExistence type="predicted"/>
<keyword evidence="2" id="KW-0812">Transmembrane</keyword>
<keyword evidence="5" id="KW-1185">Reference proteome</keyword>
<name>A0AAD1XPV2_EUPCR</name>
<dbReference type="EMBL" id="CAMPGE010018169">
    <property type="protein sequence ID" value="CAI2376607.1"/>
    <property type="molecule type" value="Genomic_DNA"/>
</dbReference>
<dbReference type="Proteomes" id="UP001295684">
    <property type="component" value="Unassembled WGS sequence"/>
</dbReference>
<organism evidence="4 5">
    <name type="scientific">Euplotes crassus</name>
    <dbReference type="NCBI Taxonomy" id="5936"/>
    <lineage>
        <taxon>Eukaryota</taxon>
        <taxon>Sar</taxon>
        <taxon>Alveolata</taxon>
        <taxon>Ciliophora</taxon>
        <taxon>Intramacronucleata</taxon>
        <taxon>Spirotrichea</taxon>
        <taxon>Hypotrichia</taxon>
        <taxon>Euplotida</taxon>
        <taxon>Euplotidae</taxon>
        <taxon>Moneuplotes</taxon>
    </lineage>
</organism>
<evidence type="ECO:0000256" key="1">
    <source>
        <dbReference type="SAM" id="MobiDB-lite"/>
    </source>
</evidence>
<feature type="compositionally biased region" description="Basic residues" evidence="1">
    <location>
        <begin position="28"/>
        <end position="40"/>
    </location>
</feature>
<reference evidence="4" key="1">
    <citation type="submission" date="2023-07" db="EMBL/GenBank/DDBJ databases">
        <authorList>
            <consortium name="AG Swart"/>
            <person name="Singh M."/>
            <person name="Singh A."/>
            <person name="Seah K."/>
            <person name="Emmerich C."/>
        </authorList>
    </citation>
    <scope>NUCLEOTIDE SEQUENCE</scope>
    <source>
        <strain evidence="4">DP1</strain>
    </source>
</reference>
<evidence type="ECO:0000313" key="4">
    <source>
        <dbReference type="EMBL" id="CAI2376607.1"/>
    </source>
</evidence>
<feature type="chain" id="PRO_5042044466" evidence="3">
    <location>
        <begin position="21"/>
        <end position="257"/>
    </location>
</feature>
<evidence type="ECO:0000256" key="2">
    <source>
        <dbReference type="SAM" id="Phobius"/>
    </source>
</evidence>
<accession>A0AAD1XPV2</accession>
<keyword evidence="3" id="KW-0732">Signal</keyword>
<comment type="caution">
    <text evidence="4">The sequence shown here is derived from an EMBL/GenBank/DDBJ whole genome shotgun (WGS) entry which is preliminary data.</text>
</comment>
<protein>
    <submittedName>
        <fullName evidence="4">Uncharacterized protein</fullName>
    </submittedName>
</protein>
<feature type="region of interest" description="Disordered" evidence="1">
    <location>
        <begin position="28"/>
        <end position="50"/>
    </location>
</feature>
<keyword evidence="2" id="KW-1133">Transmembrane helix</keyword>
<feature type="signal peptide" evidence="3">
    <location>
        <begin position="1"/>
        <end position="20"/>
    </location>
</feature>